<evidence type="ECO:0000256" key="3">
    <source>
        <dbReference type="ARBA" id="ARBA00022723"/>
    </source>
</evidence>
<gene>
    <name evidence="8" type="ORF">Gogos_004119</name>
</gene>
<dbReference type="GO" id="GO:0020037">
    <property type="term" value="F:heme binding"/>
    <property type="evidence" value="ECO:0007669"/>
    <property type="project" value="InterPro"/>
</dbReference>
<dbReference type="OrthoDB" id="507451at2759"/>
<keyword evidence="7" id="KW-0175">Coiled coil</keyword>
<feature type="coiled-coil region" evidence="7">
    <location>
        <begin position="3"/>
        <end position="30"/>
    </location>
</feature>
<dbReference type="PANTHER" id="PTHR47947:SF2">
    <property type="entry name" value="CYTOCHROME P450 82C3-LIKE"/>
    <property type="match status" value="1"/>
</dbReference>
<dbReference type="Proteomes" id="UP000593579">
    <property type="component" value="Unassembled WGS sequence"/>
</dbReference>
<evidence type="ECO:0000256" key="4">
    <source>
        <dbReference type="ARBA" id="ARBA00023002"/>
    </source>
</evidence>
<evidence type="ECO:0000256" key="1">
    <source>
        <dbReference type="ARBA" id="ARBA00010617"/>
    </source>
</evidence>
<keyword evidence="5" id="KW-0408">Iron</keyword>
<proteinExistence type="inferred from homology"/>
<evidence type="ECO:0000313" key="9">
    <source>
        <dbReference type="Proteomes" id="UP000593579"/>
    </source>
</evidence>
<dbReference type="AlphaFoldDB" id="A0A7J9CF66"/>
<keyword evidence="2" id="KW-0349">Heme</keyword>
<organism evidence="8 9">
    <name type="scientific">Gossypium gossypioides</name>
    <name type="common">Mexican cotton</name>
    <name type="synonym">Selera gossypioides</name>
    <dbReference type="NCBI Taxonomy" id="34282"/>
    <lineage>
        <taxon>Eukaryota</taxon>
        <taxon>Viridiplantae</taxon>
        <taxon>Streptophyta</taxon>
        <taxon>Embryophyta</taxon>
        <taxon>Tracheophyta</taxon>
        <taxon>Spermatophyta</taxon>
        <taxon>Magnoliopsida</taxon>
        <taxon>eudicotyledons</taxon>
        <taxon>Gunneridae</taxon>
        <taxon>Pentapetalae</taxon>
        <taxon>rosids</taxon>
        <taxon>malvids</taxon>
        <taxon>Malvales</taxon>
        <taxon>Malvaceae</taxon>
        <taxon>Malvoideae</taxon>
        <taxon>Gossypium</taxon>
    </lineage>
</organism>
<accession>A0A7J9CF66</accession>
<dbReference type="PANTHER" id="PTHR47947">
    <property type="entry name" value="CYTOCHROME P450 82C3-RELATED"/>
    <property type="match status" value="1"/>
</dbReference>
<keyword evidence="4" id="KW-0560">Oxidoreductase</keyword>
<dbReference type="GO" id="GO:0005506">
    <property type="term" value="F:iron ion binding"/>
    <property type="evidence" value="ECO:0007669"/>
    <property type="project" value="InterPro"/>
</dbReference>
<comment type="caution">
    <text evidence="8">The sequence shown here is derived from an EMBL/GenBank/DDBJ whole genome shotgun (WGS) entry which is preliminary data.</text>
</comment>
<dbReference type="EMBL" id="JABEZY010000010">
    <property type="protein sequence ID" value="MBA0747190.1"/>
    <property type="molecule type" value="Genomic_DNA"/>
</dbReference>
<dbReference type="InterPro" id="IPR050651">
    <property type="entry name" value="Plant_Cytochrome_P450_Monoox"/>
</dbReference>
<dbReference type="InterPro" id="IPR001128">
    <property type="entry name" value="Cyt_P450"/>
</dbReference>
<keyword evidence="9" id="KW-1185">Reference proteome</keyword>
<evidence type="ECO:0008006" key="10">
    <source>
        <dbReference type="Google" id="ProtNLM"/>
    </source>
</evidence>
<feature type="non-terminal residue" evidence="8">
    <location>
        <position position="130"/>
    </location>
</feature>
<evidence type="ECO:0000313" key="8">
    <source>
        <dbReference type="EMBL" id="MBA0747190.1"/>
    </source>
</evidence>
<keyword evidence="6" id="KW-0503">Monooxygenase</keyword>
<keyword evidence="3" id="KW-0479">Metal-binding</keyword>
<dbReference type="SUPFAM" id="SSF48264">
    <property type="entry name" value="Cytochrome P450"/>
    <property type="match status" value="1"/>
</dbReference>
<sequence length="130" mass="14953">KVARELDQVVEEWLREHKEKRAENEANSEEDFMGVMLSILRNARSMMSISSTKPSVTMTWVLSLLLNNREALHKVKQELDIHVETLHLYPVAPLVVIHEAIEDCSVCGYDISVGTWLILNLQKIQRDSKI</sequence>
<name>A0A7J9CF66_GOSGO</name>
<comment type="similarity">
    <text evidence="1">Belongs to the cytochrome P450 family.</text>
</comment>
<evidence type="ECO:0000256" key="2">
    <source>
        <dbReference type="ARBA" id="ARBA00022617"/>
    </source>
</evidence>
<dbReference type="Gene3D" id="1.10.630.10">
    <property type="entry name" value="Cytochrome P450"/>
    <property type="match status" value="1"/>
</dbReference>
<dbReference type="GO" id="GO:0016705">
    <property type="term" value="F:oxidoreductase activity, acting on paired donors, with incorporation or reduction of molecular oxygen"/>
    <property type="evidence" value="ECO:0007669"/>
    <property type="project" value="InterPro"/>
</dbReference>
<protein>
    <recommendedName>
        <fullName evidence="10">Cytochrome P450</fullName>
    </recommendedName>
</protein>
<evidence type="ECO:0000256" key="6">
    <source>
        <dbReference type="ARBA" id="ARBA00023033"/>
    </source>
</evidence>
<dbReference type="Pfam" id="PF00067">
    <property type="entry name" value="p450"/>
    <property type="match status" value="1"/>
</dbReference>
<reference evidence="8 9" key="1">
    <citation type="journal article" date="2019" name="Genome Biol. Evol.">
        <title>Insights into the evolution of the New World diploid cottons (Gossypium, subgenus Houzingenia) based on genome sequencing.</title>
        <authorList>
            <person name="Grover C.E."/>
            <person name="Arick M.A. 2nd"/>
            <person name="Thrash A."/>
            <person name="Conover J.L."/>
            <person name="Sanders W.S."/>
            <person name="Peterson D.G."/>
            <person name="Frelichowski J.E."/>
            <person name="Scheffler J.A."/>
            <person name="Scheffler B.E."/>
            <person name="Wendel J.F."/>
        </authorList>
    </citation>
    <scope>NUCLEOTIDE SEQUENCE [LARGE SCALE GENOMIC DNA]</scope>
    <source>
        <strain evidence="8">5</strain>
        <tissue evidence="8">Leaf</tissue>
    </source>
</reference>
<dbReference type="GO" id="GO:0004497">
    <property type="term" value="F:monooxygenase activity"/>
    <property type="evidence" value="ECO:0007669"/>
    <property type="project" value="UniProtKB-KW"/>
</dbReference>
<evidence type="ECO:0000256" key="7">
    <source>
        <dbReference type="SAM" id="Coils"/>
    </source>
</evidence>
<evidence type="ECO:0000256" key="5">
    <source>
        <dbReference type="ARBA" id="ARBA00023004"/>
    </source>
</evidence>
<dbReference type="InterPro" id="IPR036396">
    <property type="entry name" value="Cyt_P450_sf"/>
</dbReference>